<evidence type="ECO:0000256" key="3">
    <source>
        <dbReference type="SAM" id="Phobius"/>
    </source>
</evidence>
<keyword evidence="2" id="KW-0813">Transport</keyword>
<feature type="transmembrane region" description="Helical" evidence="3">
    <location>
        <begin position="86"/>
        <end position="107"/>
    </location>
</feature>
<feature type="transmembrane region" description="Helical" evidence="3">
    <location>
        <begin position="12"/>
        <end position="33"/>
    </location>
</feature>
<dbReference type="PANTHER" id="PTHR34295:SF1">
    <property type="entry name" value="BIOTIN TRANSPORTER BIOY"/>
    <property type="match status" value="1"/>
</dbReference>
<keyword evidence="2 3" id="KW-0472">Membrane</keyword>
<dbReference type="Gene3D" id="1.10.1760.20">
    <property type="match status" value="1"/>
</dbReference>
<dbReference type="GO" id="GO:0015225">
    <property type="term" value="F:biotin transmembrane transporter activity"/>
    <property type="evidence" value="ECO:0007669"/>
    <property type="project" value="UniProtKB-UniRule"/>
</dbReference>
<feature type="transmembrane region" description="Helical" evidence="3">
    <location>
        <begin position="62"/>
        <end position="80"/>
    </location>
</feature>
<dbReference type="Proteomes" id="UP000240509">
    <property type="component" value="Unassembled WGS sequence"/>
</dbReference>
<dbReference type="AlphaFoldDB" id="A0A2T4U6A4"/>
<dbReference type="PIRSF" id="PIRSF016661">
    <property type="entry name" value="BioY"/>
    <property type="match status" value="1"/>
</dbReference>
<dbReference type="EMBL" id="PZJJ01000012">
    <property type="protein sequence ID" value="PTL38933.1"/>
    <property type="molecule type" value="Genomic_DNA"/>
</dbReference>
<comment type="subcellular location">
    <subcellularLocation>
        <location evidence="2">Cell membrane</location>
        <topology evidence="2">Multi-pass membrane protein</topology>
    </subcellularLocation>
</comment>
<dbReference type="Pfam" id="PF02632">
    <property type="entry name" value="BioY"/>
    <property type="match status" value="1"/>
</dbReference>
<feature type="transmembrane region" description="Helical" evidence="3">
    <location>
        <begin position="153"/>
        <end position="179"/>
    </location>
</feature>
<keyword evidence="3" id="KW-1133">Transmembrane helix</keyword>
<comment type="caution">
    <text evidence="4">The sequence shown here is derived from an EMBL/GenBank/DDBJ whole genome shotgun (WGS) entry which is preliminary data.</text>
</comment>
<sequence>MSASPRFSALHITYAAMFIALMAVGANLAAFITLGGVPLTFQSAVAVLAGIILGRKLGVLSMVGYILLGLAGAPVFAGFSGGTSVLASPTFGFIISFIFIAYAAGFVSERMREKTKRGFFLAGTAGLILNYGIGVPYLYFYTAYVLGAADASFTIIAAGMSAFFIKDMILIFFTATLAYQLYSRKAVQPVWQKAA</sequence>
<organism evidence="4 5">
    <name type="scientific">Alkalicoccus saliphilus</name>
    <dbReference type="NCBI Taxonomy" id="200989"/>
    <lineage>
        <taxon>Bacteria</taxon>
        <taxon>Bacillati</taxon>
        <taxon>Bacillota</taxon>
        <taxon>Bacilli</taxon>
        <taxon>Bacillales</taxon>
        <taxon>Bacillaceae</taxon>
        <taxon>Alkalicoccus</taxon>
    </lineage>
</organism>
<evidence type="ECO:0000256" key="1">
    <source>
        <dbReference type="ARBA" id="ARBA00010692"/>
    </source>
</evidence>
<accession>A0A2T4U6A4</accession>
<keyword evidence="5" id="KW-1185">Reference proteome</keyword>
<gene>
    <name evidence="4" type="ORF">C6Y45_09100</name>
</gene>
<dbReference type="InterPro" id="IPR003784">
    <property type="entry name" value="BioY"/>
</dbReference>
<dbReference type="OrthoDB" id="9803495at2"/>
<dbReference type="GO" id="GO:0005886">
    <property type="term" value="C:plasma membrane"/>
    <property type="evidence" value="ECO:0007669"/>
    <property type="project" value="UniProtKB-SubCell"/>
</dbReference>
<keyword evidence="2" id="KW-1003">Cell membrane</keyword>
<feature type="transmembrane region" description="Helical" evidence="3">
    <location>
        <begin position="119"/>
        <end position="141"/>
    </location>
</feature>
<dbReference type="PANTHER" id="PTHR34295">
    <property type="entry name" value="BIOTIN TRANSPORTER BIOY"/>
    <property type="match status" value="1"/>
</dbReference>
<evidence type="ECO:0000313" key="4">
    <source>
        <dbReference type="EMBL" id="PTL38933.1"/>
    </source>
</evidence>
<reference evidence="4 5" key="1">
    <citation type="submission" date="2018-03" db="EMBL/GenBank/DDBJ databases">
        <title>Alkalicoccus saliphilus sp. nov., isolated from a mineral pool.</title>
        <authorList>
            <person name="Zhao B."/>
        </authorList>
    </citation>
    <scope>NUCLEOTIDE SEQUENCE [LARGE SCALE GENOMIC DNA]</scope>
    <source>
        <strain evidence="4 5">6AG</strain>
    </source>
</reference>
<feature type="transmembrane region" description="Helical" evidence="3">
    <location>
        <begin position="39"/>
        <end position="55"/>
    </location>
</feature>
<comment type="similarity">
    <text evidence="1 2">Belongs to the BioY family.</text>
</comment>
<evidence type="ECO:0000313" key="5">
    <source>
        <dbReference type="Proteomes" id="UP000240509"/>
    </source>
</evidence>
<keyword evidence="3" id="KW-0812">Transmembrane</keyword>
<evidence type="ECO:0000256" key="2">
    <source>
        <dbReference type="PIRNR" id="PIRNR016661"/>
    </source>
</evidence>
<protein>
    <recommendedName>
        <fullName evidence="2">Biotin transporter</fullName>
    </recommendedName>
</protein>
<proteinExistence type="inferred from homology"/>
<dbReference type="RefSeq" id="WP_107584911.1">
    <property type="nucleotide sequence ID" value="NZ_PZJJ01000012.1"/>
</dbReference>
<name>A0A2T4U6A4_9BACI</name>